<dbReference type="GeneID" id="11494290"/>
<dbReference type="PANTHER" id="PTHR13304:SF0">
    <property type="entry name" value="GLYCOSYLPHOSPHATIDYLINOSITOL ANCHOR ATTACHMENT 1 PROTEIN"/>
    <property type="match status" value="1"/>
</dbReference>
<dbReference type="GO" id="GO:0016255">
    <property type="term" value="P:attachment of GPI anchor to protein"/>
    <property type="evidence" value="ECO:0007669"/>
    <property type="project" value="EnsemblFungi"/>
</dbReference>
<name>G0WGV3_NAUDC</name>
<keyword evidence="1" id="KW-0812">Transmembrane</keyword>
<evidence type="ECO:0000313" key="2">
    <source>
        <dbReference type="EMBL" id="CCD27031.1"/>
    </source>
</evidence>
<evidence type="ECO:0008006" key="4">
    <source>
        <dbReference type="Google" id="ProtNLM"/>
    </source>
</evidence>
<dbReference type="KEGG" id="ndi:NDAI_0J01390"/>
<dbReference type="InterPro" id="IPR007246">
    <property type="entry name" value="Gaa1"/>
</dbReference>
<feature type="transmembrane region" description="Helical" evidence="1">
    <location>
        <begin position="547"/>
        <end position="568"/>
    </location>
</feature>
<dbReference type="PIRSF" id="PIRSF036762">
    <property type="entry name" value="GAA1"/>
    <property type="match status" value="1"/>
</dbReference>
<keyword evidence="1" id="KW-1133">Transmembrane helix</keyword>
<dbReference type="AlphaFoldDB" id="G0WGV3"/>
<dbReference type="PANTHER" id="PTHR13304">
    <property type="entry name" value="GLYCOSYLPHOSPHATIDYLINOSITOL ANCHOR ATTACHMENT 1 PROTEIN"/>
    <property type="match status" value="1"/>
</dbReference>
<evidence type="ECO:0000313" key="3">
    <source>
        <dbReference type="Proteomes" id="UP000000689"/>
    </source>
</evidence>
<protein>
    <recommendedName>
        <fullName evidence="4">GPI transamidase component GAA1</fullName>
    </recommendedName>
</protein>
<keyword evidence="1" id="KW-0472">Membrane</keyword>
<feature type="transmembrane region" description="Helical" evidence="1">
    <location>
        <begin position="501"/>
        <end position="519"/>
    </location>
</feature>
<feature type="transmembrane region" description="Helical" evidence="1">
    <location>
        <begin position="457"/>
        <end position="480"/>
    </location>
</feature>
<dbReference type="OMA" id="RESEWNI"/>
<dbReference type="RefSeq" id="XP_003672274.1">
    <property type="nucleotide sequence ID" value="XM_003672226.1"/>
</dbReference>
<dbReference type="Proteomes" id="UP000000689">
    <property type="component" value="Chromosome 10"/>
</dbReference>
<dbReference type="OrthoDB" id="445301at2759"/>
<sequence>MGLLERVQRVIVSRGLIPKIMAQLPKISIIFVAISILMIAILPMDGQYRNTYISENALMPSQAYSYFRETEWNIVRGYRNELVHMENSTSRERNQIMESWLNEFGVKTQIYENRDNEVLYGVFHAPRGDGTEAIVLAVPWFNVDGEFNTNGAAVGVALARYFSRWPVWSKNIIVVFSENPDSALRSWVEAYYTSLDLTGGSIEAAIVLDSPGENDYFDYLEVYYDGLNGELPNLDLVNIGIYIAEHEGMRVSLHGTPFDQIKENNYWTRLKILVASIQSSAFSGLTKTHGNEAFSGWRIQSITLKTKGNSGPLDITCFGRVPEAMFRSINNLLEKFHQSFFFYLLLAPRQFVSISSYLPSAVILSVAFVIAFMDSYINNPSFALPFFSNYTLIPAIVWTVTLVACFILAQLFLILPIPSLLLLINIVISISSIIIQNKKLFKPAVSNRLRSFAFLHLSLILTSLLMVNFPLSFMIGLMAFPMTKVRSITANTAPQIKLENIILLMISNPFIALIIYNNVSSNSGLQGLQGLRVINRLISAWKDMRCWTWFVLCLGWLPSWIMVAISVIENEREPTSHDVKKNE</sequence>
<feature type="transmembrane region" description="Helical" evidence="1">
    <location>
        <begin position="20"/>
        <end position="42"/>
    </location>
</feature>
<dbReference type="HOGENOM" id="CLU_007442_3_1_1"/>
<dbReference type="Pfam" id="PF04114">
    <property type="entry name" value="Gaa1"/>
    <property type="match status" value="1"/>
</dbReference>
<evidence type="ECO:0000256" key="1">
    <source>
        <dbReference type="SAM" id="Phobius"/>
    </source>
</evidence>
<gene>
    <name evidence="2" type="primary">NDAI0J01390</name>
    <name evidence="2" type="ordered locus">NDAI_0J01390</name>
</gene>
<feature type="transmembrane region" description="Helical" evidence="1">
    <location>
        <begin position="420"/>
        <end position="437"/>
    </location>
</feature>
<dbReference type="STRING" id="1071378.G0WGV3"/>
<feature type="transmembrane region" description="Helical" evidence="1">
    <location>
        <begin position="392"/>
        <end position="413"/>
    </location>
</feature>
<dbReference type="GO" id="GO:0042765">
    <property type="term" value="C:GPI-anchor transamidase complex"/>
    <property type="evidence" value="ECO:0007669"/>
    <property type="project" value="EnsemblFungi"/>
</dbReference>
<reference evidence="2 3" key="1">
    <citation type="journal article" date="2011" name="Proc. Natl. Acad. Sci. U.S.A.">
        <title>Evolutionary erosion of yeast sex chromosomes by mating-type switching accidents.</title>
        <authorList>
            <person name="Gordon J.L."/>
            <person name="Armisen D."/>
            <person name="Proux-Wera E."/>
            <person name="Oheigeartaigh S.S."/>
            <person name="Byrne K.P."/>
            <person name="Wolfe K.H."/>
        </authorList>
    </citation>
    <scope>NUCLEOTIDE SEQUENCE [LARGE SCALE GENOMIC DNA]</scope>
    <source>
        <strain evidence="3">ATCC 10597 / BCRC 20456 / CBS 421 / NBRC 0211 / NRRL Y-12639</strain>
    </source>
</reference>
<keyword evidence="3" id="KW-1185">Reference proteome</keyword>
<proteinExistence type="predicted"/>
<feature type="transmembrane region" description="Helical" evidence="1">
    <location>
        <begin position="351"/>
        <end position="372"/>
    </location>
</feature>
<dbReference type="EMBL" id="HE580276">
    <property type="protein sequence ID" value="CCD27031.1"/>
    <property type="molecule type" value="Genomic_DNA"/>
</dbReference>
<dbReference type="eggNOG" id="KOG3566">
    <property type="taxonomic scope" value="Eukaryota"/>
</dbReference>
<accession>G0WGV3</accession>
<organism evidence="2 3">
    <name type="scientific">Naumovozyma dairenensis (strain ATCC 10597 / BCRC 20456 / CBS 421 / NBRC 0211 / NRRL Y-12639)</name>
    <name type="common">Saccharomyces dairenensis</name>
    <dbReference type="NCBI Taxonomy" id="1071378"/>
    <lineage>
        <taxon>Eukaryota</taxon>
        <taxon>Fungi</taxon>
        <taxon>Dikarya</taxon>
        <taxon>Ascomycota</taxon>
        <taxon>Saccharomycotina</taxon>
        <taxon>Saccharomycetes</taxon>
        <taxon>Saccharomycetales</taxon>
        <taxon>Saccharomycetaceae</taxon>
        <taxon>Naumovozyma</taxon>
    </lineage>
</organism>